<organism evidence="1 2">
    <name type="scientific">Amblyomma americanum</name>
    <name type="common">Lone star tick</name>
    <dbReference type="NCBI Taxonomy" id="6943"/>
    <lineage>
        <taxon>Eukaryota</taxon>
        <taxon>Metazoa</taxon>
        <taxon>Ecdysozoa</taxon>
        <taxon>Arthropoda</taxon>
        <taxon>Chelicerata</taxon>
        <taxon>Arachnida</taxon>
        <taxon>Acari</taxon>
        <taxon>Parasitiformes</taxon>
        <taxon>Ixodida</taxon>
        <taxon>Ixodoidea</taxon>
        <taxon>Ixodidae</taxon>
        <taxon>Amblyomminae</taxon>
        <taxon>Amblyomma</taxon>
    </lineage>
</organism>
<dbReference type="EMBL" id="JARKHS020031628">
    <property type="protein sequence ID" value="KAK8761021.1"/>
    <property type="molecule type" value="Genomic_DNA"/>
</dbReference>
<reference evidence="1 2" key="1">
    <citation type="journal article" date="2023" name="Arcadia Sci">
        <title>De novo assembly of a long-read Amblyomma americanum tick genome.</title>
        <authorList>
            <person name="Chou S."/>
            <person name="Poskanzer K.E."/>
            <person name="Rollins M."/>
            <person name="Thuy-Boun P.S."/>
        </authorList>
    </citation>
    <scope>NUCLEOTIDE SEQUENCE [LARGE SCALE GENOMIC DNA]</scope>
    <source>
        <strain evidence="1">F_SG_1</strain>
        <tissue evidence="1">Salivary glands</tissue>
    </source>
</reference>
<protein>
    <submittedName>
        <fullName evidence="1">Uncharacterized protein</fullName>
    </submittedName>
</protein>
<dbReference type="Proteomes" id="UP001321473">
    <property type="component" value="Unassembled WGS sequence"/>
</dbReference>
<comment type="caution">
    <text evidence="1">The sequence shown here is derived from an EMBL/GenBank/DDBJ whole genome shotgun (WGS) entry which is preliminary data.</text>
</comment>
<accession>A0AAQ4DEY1</accession>
<sequence>MATDSMLTYVNAFMEKVTPLLQQLDSTMSIAVRGVESTTAGQEKYLALTDDDKLITDQTLLNLITYTAGDTGIQRYDAVVLLSATIRNA</sequence>
<proteinExistence type="predicted"/>
<evidence type="ECO:0000313" key="2">
    <source>
        <dbReference type="Proteomes" id="UP001321473"/>
    </source>
</evidence>
<gene>
    <name evidence="1" type="ORF">V5799_027712</name>
</gene>
<dbReference type="AlphaFoldDB" id="A0AAQ4DEY1"/>
<name>A0AAQ4DEY1_AMBAM</name>
<keyword evidence="2" id="KW-1185">Reference proteome</keyword>
<evidence type="ECO:0000313" key="1">
    <source>
        <dbReference type="EMBL" id="KAK8761021.1"/>
    </source>
</evidence>